<dbReference type="AlphaFoldDB" id="A0A397ILZ7"/>
<proteinExistence type="predicted"/>
<name>A0A397ILZ7_9GLOM</name>
<gene>
    <name evidence="1" type="ORF">Glove_227g185</name>
</gene>
<keyword evidence="2" id="KW-1185">Reference proteome</keyword>
<protein>
    <submittedName>
        <fullName evidence="1">Uncharacterized protein</fullName>
    </submittedName>
</protein>
<dbReference type="Proteomes" id="UP000266861">
    <property type="component" value="Unassembled WGS sequence"/>
</dbReference>
<comment type="caution">
    <text evidence="1">The sequence shown here is derived from an EMBL/GenBank/DDBJ whole genome shotgun (WGS) entry which is preliminary data.</text>
</comment>
<evidence type="ECO:0000313" key="2">
    <source>
        <dbReference type="Proteomes" id="UP000266861"/>
    </source>
</evidence>
<organism evidence="1 2">
    <name type="scientific">Diversispora epigaea</name>
    <dbReference type="NCBI Taxonomy" id="1348612"/>
    <lineage>
        <taxon>Eukaryota</taxon>
        <taxon>Fungi</taxon>
        <taxon>Fungi incertae sedis</taxon>
        <taxon>Mucoromycota</taxon>
        <taxon>Glomeromycotina</taxon>
        <taxon>Glomeromycetes</taxon>
        <taxon>Diversisporales</taxon>
        <taxon>Diversisporaceae</taxon>
        <taxon>Diversispora</taxon>
    </lineage>
</organism>
<evidence type="ECO:0000313" key="1">
    <source>
        <dbReference type="EMBL" id="RHZ74204.1"/>
    </source>
</evidence>
<sequence>MSSNTILQDYSSSHLITASGKMLTDDYYKWYTELVNLPIPLSDKIHLILYRAYTEETGLDHWINFETSESPQIEKNAGNHLSRDCIIKISKFLEEKSIIYEAVHKYFPFLVYTNSNTWHRDIFKYTDSEVKCPVCKEVYTHLDIWGDWSCLGKNDHYFFNCPFHIDQKKVIIVIQSLPEIQVSVLNKTCLYQPEASLRQYAIEHGMNPKKFLIITEVEKNR</sequence>
<reference evidence="1 2" key="1">
    <citation type="submission" date="2018-08" db="EMBL/GenBank/DDBJ databases">
        <title>Genome and evolution of the arbuscular mycorrhizal fungus Diversispora epigaea (formerly Glomus versiforme) and its bacterial endosymbionts.</title>
        <authorList>
            <person name="Sun X."/>
            <person name="Fei Z."/>
            <person name="Harrison M."/>
        </authorList>
    </citation>
    <scope>NUCLEOTIDE SEQUENCE [LARGE SCALE GENOMIC DNA]</scope>
    <source>
        <strain evidence="1 2">IT104</strain>
    </source>
</reference>
<dbReference type="EMBL" id="PQFF01000210">
    <property type="protein sequence ID" value="RHZ74204.1"/>
    <property type="molecule type" value="Genomic_DNA"/>
</dbReference>
<accession>A0A397ILZ7</accession>
<dbReference type="OrthoDB" id="2310071at2759"/>